<accession>A0A8S5QHF7</accession>
<evidence type="ECO:0000313" key="1">
    <source>
        <dbReference type="EMBL" id="DAE18291.1"/>
    </source>
</evidence>
<protein>
    <submittedName>
        <fullName evidence="1">Uncharacterized protein</fullName>
    </submittedName>
</protein>
<proteinExistence type="predicted"/>
<dbReference type="EMBL" id="BK015653">
    <property type="protein sequence ID" value="DAE18291.1"/>
    <property type="molecule type" value="Genomic_DNA"/>
</dbReference>
<organism evidence="1">
    <name type="scientific">Siphoviridae sp. cteHV32</name>
    <dbReference type="NCBI Taxonomy" id="2825588"/>
    <lineage>
        <taxon>Viruses</taxon>
        <taxon>Duplodnaviria</taxon>
        <taxon>Heunggongvirae</taxon>
        <taxon>Uroviricota</taxon>
        <taxon>Caudoviricetes</taxon>
    </lineage>
</organism>
<sequence>MKEYILSELGFRTVSECRKITDAMEGKTFMKFHISFSNVCGNCMIIISTNYDAEESYIKQFFISALVSNLLISQA</sequence>
<name>A0A8S5QHF7_9CAUD</name>
<reference evidence="1" key="1">
    <citation type="journal article" date="2021" name="Proc. Natl. Acad. Sci. U.S.A.">
        <title>A Catalog of Tens of Thousands of Viruses from Human Metagenomes Reveals Hidden Associations with Chronic Diseases.</title>
        <authorList>
            <person name="Tisza M.J."/>
            <person name="Buck C.B."/>
        </authorList>
    </citation>
    <scope>NUCLEOTIDE SEQUENCE</scope>
    <source>
        <strain evidence="1">CteHV32</strain>
    </source>
</reference>